<evidence type="ECO:0000259" key="5">
    <source>
        <dbReference type="Pfam" id="PF25954"/>
    </source>
</evidence>
<reference evidence="7 8" key="1">
    <citation type="submission" date="2013-07" db="EMBL/GenBank/DDBJ databases">
        <title>Draft genome sequence of Pseudoalteromonas luteoviolacea 2ta16.</title>
        <authorList>
            <person name="Allen E.E."/>
            <person name="Azam F."/>
            <person name="Podell S."/>
        </authorList>
    </citation>
    <scope>NUCLEOTIDE SEQUENCE [LARGE SCALE GENOMIC DNA]</scope>
    <source>
        <strain evidence="7 8">2ta16</strain>
    </source>
</reference>
<dbReference type="AlphaFoldDB" id="V4HTH0"/>
<dbReference type="Proteomes" id="UP000017820">
    <property type="component" value="Unassembled WGS sequence"/>
</dbReference>
<evidence type="ECO:0000259" key="6">
    <source>
        <dbReference type="Pfam" id="PF25973"/>
    </source>
</evidence>
<gene>
    <name evidence="7" type="ORF">PL2TA16_01095</name>
</gene>
<feature type="compositionally biased region" description="Basic and acidic residues" evidence="3">
    <location>
        <begin position="38"/>
        <end position="55"/>
    </location>
</feature>
<dbReference type="SUPFAM" id="SSF111369">
    <property type="entry name" value="HlyD-like secretion proteins"/>
    <property type="match status" value="1"/>
</dbReference>
<sequence length="397" mass="43844">MNIKTKRYLQLMLFLFGIHSQSILAASSEHGHSAQVDSHGDATNDHQHEETHKHGTRLEDEINTVALTKAQRLLAGIEVADIYPKEFHQSYYAPAEVKANGYTSYIVSPRTESVVVSRHVILGEKVKKGQKLVTLFSHDMAQAQANYLLAKSDWQRVEKLASNAISESERVAVKTKYSAAYGQLVALGLSDLAIKSLQSSASDTLGQYSLVAQQAGIVLKDEFSQGQRISAGSALMLLADESTLWVEAKLSVEAELEPKTIATALVSFKNYEYVAKVIQQTHTIDTKTRTKIIRLSVENKDDVLHAGMFVDVNFLVPSAQKAMLVPESAVMRNEEQNWVVFVEQPDASFLPTEIRLGSQINEERIVFGLPSGSRIAVKGAFFIASEFAKSGFDPHNH</sequence>
<evidence type="ECO:0000256" key="3">
    <source>
        <dbReference type="SAM" id="MobiDB-lite"/>
    </source>
</evidence>
<dbReference type="EMBL" id="AUSV01000127">
    <property type="protein sequence ID" value="ESP91224.1"/>
    <property type="molecule type" value="Genomic_DNA"/>
</dbReference>
<dbReference type="GO" id="GO:0016020">
    <property type="term" value="C:membrane"/>
    <property type="evidence" value="ECO:0007669"/>
    <property type="project" value="InterPro"/>
</dbReference>
<keyword evidence="2" id="KW-0813">Transport</keyword>
<accession>V4HTH0</accession>
<dbReference type="Gene3D" id="2.40.420.20">
    <property type="match status" value="1"/>
</dbReference>
<dbReference type="GO" id="GO:0022857">
    <property type="term" value="F:transmembrane transporter activity"/>
    <property type="evidence" value="ECO:0007669"/>
    <property type="project" value="InterPro"/>
</dbReference>
<dbReference type="Pfam" id="PF25954">
    <property type="entry name" value="Beta-barrel_RND_2"/>
    <property type="match status" value="1"/>
</dbReference>
<evidence type="ECO:0000256" key="1">
    <source>
        <dbReference type="ARBA" id="ARBA00009477"/>
    </source>
</evidence>
<dbReference type="PATRIC" id="fig|1353533.3.peg.4516"/>
<dbReference type="PANTHER" id="PTHR30097:SF15">
    <property type="entry name" value="CATION EFFLUX SYSTEM PROTEIN CUSB"/>
    <property type="match status" value="1"/>
</dbReference>
<dbReference type="InterPro" id="IPR058792">
    <property type="entry name" value="Beta-barrel_RND_2"/>
</dbReference>
<dbReference type="GO" id="GO:0015679">
    <property type="term" value="P:plasma membrane copper ion transport"/>
    <property type="evidence" value="ECO:0007669"/>
    <property type="project" value="TreeGrafter"/>
</dbReference>
<feature type="signal peptide" evidence="4">
    <location>
        <begin position="1"/>
        <end position="25"/>
    </location>
</feature>
<dbReference type="InterPro" id="IPR058647">
    <property type="entry name" value="BSH_CzcB-like"/>
</dbReference>
<dbReference type="NCBIfam" id="TIGR01730">
    <property type="entry name" value="RND_mfp"/>
    <property type="match status" value="1"/>
</dbReference>
<dbReference type="Gene3D" id="1.10.287.470">
    <property type="entry name" value="Helix hairpin bin"/>
    <property type="match status" value="1"/>
</dbReference>
<organism evidence="7 8">
    <name type="scientific">Pseudoalteromonas luteoviolacea (strain 2ta16)</name>
    <dbReference type="NCBI Taxonomy" id="1353533"/>
    <lineage>
        <taxon>Bacteria</taxon>
        <taxon>Pseudomonadati</taxon>
        <taxon>Pseudomonadota</taxon>
        <taxon>Gammaproteobacteria</taxon>
        <taxon>Alteromonadales</taxon>
        <taxon>Pseudoalteromonadaceae</taxon>
        <taxon>Pseudoalteromonas</taxon>
    </lineage>
</organism>
<dbReference type="GO" id="GO:0060003">
    <property type="term" value="P:copper ion export"/>
    <property type="evidence" value="ECO:0007669"/>
    <property type="project" value="TreeGrafter"/>
</dbReference>
<evidence type="ECO:0000313" key="7">
    <source>
        <dbReference type="EMBL" id="ESP91224.1"/>
    </source>
</evidence>
<feature type="chain" id="PRO_5004718736" evidence="4">
    <location>
        <begin position="26"/>
        <end position="397"/>
    </location>
</feature>
<dbReference type="RefSeq" id="WP_023401352.1">
    <property type="nucleotide sequence ID" value="NZ_AUSV01000127.1"/>
</dbReference>
<protein>
    <submittedName>
        <fullName evidence="7">RND family efflux transporter, MFP subunit</fullName>
    </submittedName>
</protein>
<dbReference type="InterPro" id="IPR006143">
    <property type="entry name" value="RND_pump_MFP"/>
</dbReference>
<proteinExistence type="inferred from homology"/>
<feature type="region of interest" description="Disordered" evidence="3">
    <location>
        <begin position="29"/>
        <end position="55"/>
    </location>
</feature>
<keyword evidence="4" id="KW-0732">Signal</keyword>
<evidence type="ECO:0000256" key="4">
    <source>
        <dbReference type="SAM" id="SignalP"/>
    </source>
</evidence>
<evidence type="ECO:0000256" key="2">
    <source>
        <dbReference type="ARBA" id="ARBA00022448"/>
    </source>
</evidence>
<dbReference type="Gene3D" id="2.40.50.100">
    <property type="match status" value="1"/>
</dbReference>
<comment type="similarity">
    <text evidence="1">Belongs to the membrane fusion protein (MFP) (TC 8.A.1) family.</text>
</comment>
<feature type="domain" description="CzcB-like barrel-sandwich hybrid" evidence="6">
    <location>
        <begin position="106"/>
        <end position="240"/>
    </location>
</feature>
<dbReference type="GO" id="GO:0030288">
    <property type="term" value="C:outer membrane-bounded periplasmic space"/>
    <property type="evidence" value="ECO:0007669"/>
    <property type="project" value="TreeGrafter"/>
</dbReference>
<evidence type="ECO:0000313" key="8">
    <source>
        <dbReference type="Proteomes" id="UP000017820"/>
    </source>
</evidence>
<dbReference type="Gene3D" id="2.40.30.170">
    <property type="match status" value="1"/>
</dbReference>
<feature type="domain" description="CusB-like beta-barrel" evidence="5">
    <location>
        <begin position="244"/>
        <end position="314"/>
    </location>
</feature>
<dbReference type="Pfam" id="PF25973">
    <property type="entry name" value="BSH_CzcB"/>
    <property type="match status" value="1"/>
</dbReference>
<name>V4HTH0_PSEL2</name>
<dbReference type="GO" id="GO:0046914">
    <property type="term" value="F:transition metal ion binding"/>
    <property type="evidence" value="ECO:0007669"/>
    <property type="project" value="TreeGrafter"/>
</dbReference>
<dbReference type="PANTHER" id="PTHR30097">
    <property type="entry name" value="CATION EFFLUX SYSTEM PROTEIN CUSB"/>
    <property type="match status" value="1"/>
</dbReference>
<dbReference type="InterPro" id="IPR051909">
    <property type="entry name" value="MFP_Cation_Efflux"/>
</dbReference>
<comment type="caution">
    <text evidence="7">The sequence shown here is derived from an EMBL/GenBank/DDBJ whole genome shotgun (WGS) entry which is preliminary data.</text>
</comment>